<reference evidence="2" key="1">
    <citation type="submission" date="2022-10" db="EMBL/GenBank/DDBJ databases">
        <title>Streptococcus didelphis as causative of fatal infections in opossums (Didelphis albiventris).</title>
        <authorList>
            <person name="Breyer G.M."/>
            <person name="Da Silva M.E.R.J."/>
            <person name="Siqueira F.M."/>
        </authorList>
    </citation>
    <scope>NUCLEOTIDE SEQUENCE [LARGE SCALE GENOMIC DNA]</scope>
    <source>
        <strain evidence="2">LBVP101/21</strain>
    </source>
</reference>
<protein>
    <submittedName>
        <fullName evidence="1">Uncharacterized protein</fullName>
    </submittedName>
</protein>
<dbReference type="RefSeq" id="WP_018365981.1">
    <property type="nucleotide sequence ID" value="NZ_CP104407.1"/>
</dbReference>
<sequence>MIFGKNKSQKMKTTHNGKNKVNKADLFQLVLLVLPAIKLAKKIINDRKLKK</sequence>
<dbReference type="Proteomes" id="UP001238096">
    <property type="component" value="Chromosome"/>
</dbReference>
<keyword evidence="2" id="KW-1185">Reference proteome</keyword>
<evidence type="ECO:0000313" key="1">
    <source>
        <dbReference type="EMBL" id="WMB28854.1"/>
    </source>
</evidence>
<evidence type="ECO:0000313" key="2">
    <source>
        <dbReference type="Proteomes" id="UP001238096"/>
    </source>
</evidence>
<name>A0ABY9LJ50_9STRE</name>
<dbReference type="EMBL" id="CP110509">
    <property type="protein sequence ID" value="WMB28854.1"/>
    <property type="molecule type" value="Genomic_DNA"/>
</dbReference>
<organism evidence="1 2">
    <name type="scientific">Streptococcus didelphis</name>
    <dbReference type="NCBI Taxonomy" id="102886"/>
    <lineage>
        <taxon>Bacteria</taxon>
        <taxon>Bacillati</taxon>
        <taxon>Bacillota</taxon>
        <taxon>Bacilli</taxon>
        <taxon>Lactobacillales</taxon>
        <taxon>Streptococcaceae</taxon>
        <taxon>Streptococcus</taxon>
    </lineage>
</organism>
<proteinExistence type="predicted"/>
<gene>
    <name evidence="1" type="ORF">N1496_00770</name>
</gene>
<accession>A0ABY9LJ50</accession>